<comment type="caution">
    <text evidence="2">The sequence shown here is derived from an EMBL/GenBank/DDBJ whole genome shotgun (WGS) entry which is preliminary data.</text>
</comment>
<accession>A0A0M2NTW0</accession>
<dbReference type="AlphaFoldDB" id="A0A0M2NTW0"/>
<feature type="compositionally biased region" description="Basic and acidic residues" evidence="1">
    <location>
        <begin position="71"/>
        <end position="93"/>
    </location>
</feature>
<protein>
    <submittedName>
        <fullName evidence="2">Uncharacterized protein</fullName>
    </submittedName>
</protein>
<evidence type="ECO:0000313" key="2">
    <source>
        <dbReference type="EMBL" id="KKI63161.1"/>
    </source>
</evidence>
<gene>
    <name evidence="2" type="ORF">UF66_1017</name>
</gene>
<dbReference type="PATRIC" id="fig|74704.6.peg.1044"/>
<dbReference type="EMBL" id="LAKJ01000018">
    <property type="protein sequence ID" value="KKI63161.1"/>
    <property type="molecule type" value="Genomic_DNA"/>
</dbReference>
<dbReference type="RefSeq" id="WP_046467785.1">
    <property type="nucleotide sequence ID" value="NZ_LAKJ01000018.1"/>
</dbReference>
<dbReference type="Proteomes" id="UP000034455">
    <property type="component" value="Unassembled WGS sequence"/>
</dbReference>
<name>A0A0M2NTW0_STACC</name>
<reference evidence="2 3" key="1">
    <citation type="submission" date="2015-03" db="EMBL/GenBank/DDBJ databases">
        <title>Genome Assembly of Staphylococcus cohnii subsp. cohnii strain G22B2.</title>
        <authorList>
            <person name="Nair G."/>
            <person name="Kaur G."/>
            <person name="Khatri I."/>
            <person name="Singh N.K."/>
            <person name="Sathyabama S."/>
            <person name="Maurya S.K."/>
            <person name="Subramanian S."/>
            <person name="Agrewala J.N."/>
            <person name="Mayilraj S."/>
        </authorList>
    </citation>
    <scope>NUCLEOTIDE SEQUENCE [LARGE SCALE GENOMIC DNA]</scope>
    <source>
        <strain evidence="2 3">G22B2</strain>
    </source>
</reference>
<sequence length="133" mass="15958">MRFQRVKDKNGEVCYALQNWDKAILIPVEDYKEATRLGISNGTIKKHMEKGIRHFRKYIRDYDAQQGLARLKREDREREERKQALAEEKQRKEQERLQMIDDAKCSSKWFQELSKNNLVAKLKKDKYGNQQLV</sequence>
<evidence type="ECO:0000256" key="1">
    <source>
        <dbReference type="SAM" id="MobiDB-lite"/>
    </source>
</evidence>
<evidence type="ECO:0000313" key="3">
    <source>
        <dbReference type="Proteomes" id="UP000034455"/>
    </source>
</evidence>
<organism evidence="2 3">
    <name type="scientific">Staphylococcus cohnii subsp. cohnii</name>
    <dbReference type="NCBI Taxonomy" id="74704"/>
    <lineage>
        <taxon>Bacteria</taxon>
        <taxon>Bacillati</taxon>
        <taxon>Bacillota</taxon>
        <taxon>Bacilli</taxon>
        <taxon>Bacillales</taxon>
        <taxon>Staphylococcaceae</taxon>
        <taxon>Staphylococcus</taxon>
        <taxon>Staphylococcus cohnii species complex</taxon>
    </lineage>
</organism>
<feature type="region of interest" description="Disordered" evidence="1">
    <location>
        <begin position="70"/>
        <end position="93"/>
    </location>
</feature>
<proteinExistence type="predicted"/>